<evidence type="ECO:0000313" key="3">
    <source>
        <dbReference type="Proteomes" id="UP000002705"/>
    </source>
</evidence>
<dbReference type="EMBL" id="CP000151">
    <property type="protein sequence ID" value="ABB08640.1"/>
    <property type="molecule type" value="Genomic_DNA"/>
</dbReference>
<evidence type="ECO:0000313" key="2">
    <source>
        <dbReference type="EMBL" id="ABB08640.1"/>
    </source>
</evidence>
<proteinExistence type="predicted"/>
<feature type="region of interest" description="Disordered" evidence="1">
    <location>
        <begin position="1"/>
        <end position="90"/>
    </location>
</feature>
<gene>
    <name evidence="2" type="ordered locus">Bcep18194_A5046</name>
</gene>
<dbReference type="AlphaFoldDB" id="Q39FX6"/>
<sequence>MRRTRAAGEGGVRRVSRRTTGRGNRIGARSATHFIRRNRVLTGTDSRAAPSNKTPGPTRRRHRAFFTAEGTTGKRNDGPPSSKQARRDRHLSHLRSVPAILDRSTYPSAETAHIAPTAAYSNTISPFLATSGHAAFVRTARTIDPATPPTMTSIGKTAFLGSSVPAQ</sequence>
<accession>Q39FX6</accession>
<dbReference type="KEGG" id="bur:Bcep18194_A5046"/>
<name>Q39FX6_BURL3</name>
<dbReference type="HOGENOM" id="CLU_1591494_0_0_4"/>
<protein>
    <submittedName>
        <fullName evidence="2">Uncharacterized protein</fullName>
    </submittedName>
</protein>
<evidence type="ECO:0000256" key="1">
    <source>
        <dbReference type="SAM" id="MobiDB-lite"/>
    </source>
</evidence>
<organism evidence="2 3">
    <name type="scientific">Burkholderia lata (strain ATCC 17760 / DSM 23089 / LMG 22485 / NCIMB 9086 / R18194 / 383)</name>
    <dbReference type="NCBI Taxonomy" id="482957"/>
    <lineage>
        <taxon>Bacteria</taxon>
        <taxon>Pseudomonadati</taxon>
        <taxon>Pseudomonadota</taxon>
        <taxon>Betaproteobacteria</taxon>
        <taxon>Burkholderiales</taxon>
        <taxon>Burkholderiaceae</taxon>
        <taxon>Burkholderia</taxon>
        <taxon>Burkholderia cepacia complex</taxon>
    </lineage>
</organism>
<keyword evidence="3" id="KW-1185">Reference proteome</keyword>
<reference evidence="2" key="1">
    <citation type="submission" date="2009-01" db="EMBL/GenBank/DDBJ databases">
        <title>Complete sequence of chromosome 1 of Burkholderia sp. 383.</title>
        <authorList>
            <consortium name="US DOE Joint Genome Institute"/>
            <person name="Copeland A."/>
            <person name="Lucas S."/>
            <person name="Lapidus A."/>
            <person name="Barry K."/>
            <person name="Detter J.C."/>
            <person name="Glavina T."/>
            <person name="Hammon N."/>
            <person name="Israni S."/>
            <person name="Pitluck S."/>
            <person name="Chain P."/>
            <person name="Malfatti S."/>
            <person name="Shin M."/>
            <person name="Vergez L."/>
            <person name="Schmutz J."/>
            <person name="Larimer F."/>
            <person name="Land M."/>
            <person name="Kyrpides N."/>
            <person name="Lykidis A."/>
            <person name="Richardson P."/>
        </authorList>
    </citation>
    <scope>NUCLEOTIDE SEQUENCE</scope>
    <source>
        <strain evidence="2">383</strain>
    </source>
</reference>
<dbReference type="Proteomes" id="UP000002705">
    <property type="component" value="Chromosome 1"/>
</dbReference>
<feature type="compositionally biased region" description="Polar residues" evidence="1">
    <location>
        <begin position="41"/>
        <end position="55"/>
    </location>
</feature>